<dbReference type="EMBL" id="JAMZMM010000101">
    <property type="protein sequence ID" value="MCP2729228.1"/>
    <property type="molecule type" value="Genomic_DNA"/>
</dbReference>
<dbReference type="AlphaFoldDB" id="A0AAE3GSZ5"/>
<evidence type="ECO:0000313" key="1">
    <source>
        <dbReference type="EMBL" id="MCP2729228.1"/>
    </source>
</evidence>
<dbReference type="Proteomes" id="UP001204953">
    <property type="component" value="Unassembled WGS sequence"/>
</dbReference>
<comment type="caution">
    <text evidence="1">The sequence shown here is derived from an EMBL/GenBank/DDBJ whole genome shotgun (WGS) entry which is preliminary data.</text>
</comment>
<dbReference type="RefSeq" id="WP_254012013.1">
    <property type="nucleotide sequence ID" value="NZ_JAMZMM010000101.1"/>
</dbReference>
<name>A0AAE3GSZ5_9CYAN</name>
<organism evidence="1 2">
    <name type="scientific">Limnofasciculus baicalensis BBK-W-15</name>
    <dbReference type="NCBI Taxonomy" id="2699891"/>
    <lineage>
        <taxon>Bacteria</taxon>
        <taxon>Bacillati</taxon>
        <taxon>Cyanobacteriota</taxon>
        <taxon>Cyanophyceae</taxon>
        <taxon>Coleofasciculales</taxon>
        <taxon>Coleofasciculaceae</taxon>
        <taxon>Limnofasciculus</taxon>
        <taxon>Limnofasciculus baicalensis</taxon>
    </lineage>
</organism>
<keyword evidence="2" id="KW-1185">Reference proteome</keyword>
<reference evidence="1" key="1">
    <citation type="submission" date="2022-06" db="EMBL/GenBank/DDBJ databases">
        <title>New cyanobacteria of genus Symplocastrum in benthos of Lake Baikal.</title>
        <authorList>
            <person name="Sorokovikova E."/>
            <person name="Tikhonova I."/>
            <person name="Krasnopeev A."/>
            <person name="Evseev P."/>
            <person name="Gladkikh A."/>
            <person name="Belykh O."/>
        </authorList>
    </citation>
    <scope>NUCLEOTIDE SEQUENCE</scope>
    <source>
        <strain evidence="1">BBK-W-15</strain>
    </source>
</reference>
<protein>
    <submittedName>
        <fullName evidence="1">Uncharacterized protein</fullName>
    </submittedName>
</protein>
<accession>A0AAE3GSZ5</accession>
<sequence length="71" mass="8171">MSDSLLEALRDRFVSWLLIWLSHDVFPKLRRRVLGDNKIAPTLSSSATEDSTLSELVYNRDDRANYSCNLV</sequence>
<proteinExistence type="predicted"/>
<evidence type="ECO:0000313" key="2">
    <source>
        <dbReference type="Proteomes" id="UP001204953"/>
    </source>
</evidence>
<gene>
    <name evidence="1" type="ORF">NJ959_12250</name>
</gene>